<dbReference type="AlphaFoldDB" id="A0A8H6FID6"/>
<keyword evidence="5" id="KW-1185">Reference proteome</keyword>
<dbReference type="SUPFAM" id="SSF160350">
    <property type="entry name" value="Rnp2-like"/>
    <property type="match status" value="1"/>
</dbReference>
<sequence length="221" mass="24142">MVRIKHRYLLVHILYPDPADPPKGKIPSKSPEKALPDLVQFHRPSPNDLTPQLLARTIRDQVLLLYGDYGLGLVSSSLNGKFHPPQLMDPLLTLNPVKYLSPATSTAIVRCSRAHYRLVWAALSFMTQLTKTSKQGQPRACAIQVVRVSGTIKKAEEEAIRRARAAILRAKRESGEGSTDGLLGILGKDDEEVLQGGKNMTAGSDVSDEDDEMGMGSDGES</sequence>
<dbReference type="RefSeq" id="XP_037156710.1">
    <property type="nucleotide sequence ID" value="XM_037298075.1"/>
</dbReference>
<keyword evidence="2" id="KW-0819">tRNA processing</keyword>
<evidence type="ECO:0000256" key="1">
    <source>
        <dbReference type="ARBA" id="ARBA00010800"/>
    </source>
</evidence>
<comment type="caution">
    <text evidence="4">The sequence shown here is derived from an EMBL/GenBank/DDBJ whole genome shotgun (WGS) entry which is preliminary data.</text>
</comment>
<dbReference type="Pfam" id="PF01900">
    <property type="entry name" value="RNase_P_Rpp14"/>
    <property type="match status" value="1"/>
</dbReference>
<evidence type="ECO:0000256" key="3">
    <source>
        <dbReference type="SAM" id="MobiDB-lite"/>
    </source>
</evidence>
<evidence type="ECO:0000256" key="2">
    <source>
        <dbReference type="ARBA" id="ARBA00022694"/>
    </source>
</evidence>
<evidence type="ECO:0000313" key="4">
    <source>
        <dbReference type="EMBL" id="KAF6229068.1"/>
    </source>
</evidence>
<feature type="compositionally biased region" description="Acidic residues" evidence="3">
    <location>
        <begin position="206"/>
        <end position="221"/>
    </location>
</feature>
<dbReference type="GO" id="GO:0030681">
    <property type="term" value="C:multimeric ribonuclease P complex"/>
    <property type="evidence" value="ECO:0007669"/>
    <property type="project" value="TreeGrafter"/>
</dbReference>
<proteinExistence type="inferred from homology"/>
<feature type="region of interest" description="Disordered" evidence="3">
    <location>
        <begin position="194"/>
        <end position="221"/>
    </location>
</feature>
<dbReference type="GO" id="GO:0005730">
    <property type="term" value="C:nucleolus"/>
    <property type="evidence" value="ECO:0007669"/>
    <property type="project" value="TreeGrafter"/>
</dbReference>
<dbReference type="InterPro" id="IPR038085">
    <property type="entry name" value="Rnp2-like_sf"/>
</dbReference>
<accession>A0A8H6FID6</accession>
<organism evidence="4 5">
    <name type="scientific">Letharia lupina</name>
    <dbReference type="NCBI Taxonomy" id="560253"/>
    <lineage>
        <taxon>Eukaryota</taxon>
        <taxon>Fungi</taxon>
        <taxon>Dikarya</taxon>
        <taxon>Ascomycota</taxon>
        <taxon>Pezizomycotina</taxon>
        <taxon>Lecanoromycetes</taxon>
        <taxon>OSLEUM clade</taxon>
        <taxon>Lecanoromycetidae</taxon>
        <taxon>Lecanorales</taxon>
        <taxon>Lecanorineae</taxon>
        <taxon>Parmeliaceae</taxon>
        <taxon>Letharia</taxon>
    </lineage>
</organism>
<protein>
    <submittedName>
        <fullName evidence="4">Uncharacterized protein</fullName>
    </submittedName>
</protein>
<name>A0A8H6FID6_9LECA</name>
<dbReference type="Gene3D" id="3.30.70.3250">
    <property type="entry name" value="Ribonuclease P, Pop5 subunit"/>
    <property type="match status" value="1"/>
</dbReference>
<dbReference type="GO" id="GO:0001682">
    <property type="term" value="P:tRNA 5'-leader removal"/>
    <property type="evidence" value="ECO:0007669"/>
    <property type="project" value="InterPro"/>
</dbReference>
<dbReference type="Proteomes" id="UP000593566">
    <property type="component" value="Unassembled WGS sequence"/>
</dbReference>
<dbReference type="InterPro" id="IPR002759">
    <property type="entry name" value="Pop5/Rpp14/Rnp2-like"/>
</dbReference>
<evidence type="ECO:0000313" key="5">
    <source>
        <dbReference type="Proteomes" id="UP000593566"/>
    </source>
</evidence>
<dbReference type="GeneID" id="59335582"/>
<dbReference type="PANTHER" id="PTHR15441">
    <property type="entry name" value="RIBONUCLEASE P PROTEIN SUBUNIT P14"/>
    <property type="match status" value="1"/>
</dbReference>
<comment type="similarity">
    <text evidence="1">Belongs to the eukaryotic/archaeal RNase P protein component 2 family.</text>
</comment>
<reference evidence="4 5" key="1">
    <citation type="journal article" date="2020" name="Genomics">
        <title>Complete, high-quality genomes from long-read metagenomic sequencing of two wolf lichen thalli reveals enigmatic genome architecture.</title>
        <authorList>
            <person name="McKenzie S.K."/>
            <person name="Walston R.F."/>
            <person name="Allen J.L."/>
        </authorList>
    </citation>
    <scope>NUCLEOTIDE SEQUENCE [LARGE SCALE GENOMIC DNA]</scope>
    <source>
        <strain evidence="4">WasteWater1</strain>
    </source>
</reference>
<gene>
    <name evidence="4" type="ORF">HO133_007182</name>
</gene>
<dbReference type="PANTHER" id="PTHR15441:SF2">
    <property type="entry name" value="RIBONUCLEASE P_MRP PROTEIN SUBUNIT POP5"/>
    <property type="match status" value="1"/>
</dbReference>
<dbReference type="GO" id="GO:0033204">
    <property type="term" value="F:ribonuclease P RNA binding"/>
    <property type="evidence" value="ECO:0007669"/>
    <property type="project" value="TreeGrafter"/>
</dbReference>
<dbReference type="GO" id="GO:0000172">
    <property type="term" value="C:ribonuclease MRP complex"/>
    <property type="evidence" value="ECO:0007669"/>
    <property type="project" value="TreeGrafter"/>
</dbReference>
<dbReference type="EMBL" id="JACCJB010000003">
    <property type="protein sequence ID" value="KAF6229068.1"/>
    <property type="molecule type" value="Genomic_DNA"/>
</dbReference>